<evidence type="ECO:0000313" key="2">
    <source>
        <dbReference type="Proteomes" id="UP000283745"/>
    </source>
</evidence>
<proteinExistence type="predicted"/>
<evidence type="ECO:0000313" key="1">
    <source>
        <dbReference type="EMBL" id="RHE41292.1"/>
    </source>
</evidence>
<sequence>MTEKEMLGTLQLVWDNMGLQMQDREVCGEMLVLLDNMYHLLHDDLQCPYPVRKYEINKGGVFDF</sequence>
<dbReference type="RefSeq" id="WP_118050035.1">
    <property type="nucleotide sequence ID" value="NZ_CABJFK010000002.1"/>
</dbReference>
<reference evidence="1 2" key="1">
    <citation type="submission" date="2018-08" db="EMBL/GenBank/DDBJ databases">
        <title>A genome reference for cultivated species of the human gut microbiota.</title>
        <authorList>
            <person name="Zou Y."/>
            <person name="Xue W."/>
            <person name="Luo G."/>
        </authorList>
    </citation>
    <scope>NUCLEOTIDE SEQUENCE [LARGE SCALE GENOMIC DNA]</scope>
    <source>
        <strain evidence="1 2">AM28-23</strain>
    </source>
</reference>
<protein>
    <submittedName>
        <fullName evidence="1">Uncharacterized protein</fullName>
    </submittedName>
</protein>
<comment type="caution">
    <text evidence="1">The sequence shown here is derived from an EMBL/GenBank/DDBJ whole genome shotgun (WGS) entry which is preliminary data.</text>
</comment>
<accession>A0A414JA29</accession>
<gene>
    <name evidence="1" type="ORF">DW740_02980</name>
</gene>
<dbReference type="EMBL" id="QSKF01000002">
    <property type="protein sequence ID" value="RHE41292.1"/>
    <property type="molecule type" value="Genomic_DNA"/>
</dbReference>
<organism evidence="1 2">
    <name type="scientific">Blautia obeum</name>
    <dbReference type="NCBI Taxonomy" id="40520"/>
    <lineage>
        <taxon>Bacteria</taxon>
        <taxon>Bacillati</taxon>
        <taxon>Bacillota</taxon>
        <taxon>Clostridia</taxon>
        <taxon>Lachnospirales</taxon>
        <taxon>Lachnospiraceae</taxon>
        <taxon>Blautia</taxon>
    </lineage>
</organism>
<name>A0A414JA29_9FIRM</name>
<dbReference type="AlphaFoldDB" id="A0A414JA29"/>
<dbReference type="Proteomes" id="UP000283745">
    <property type="component" value="Unassembled WGS sequence"/>
</dbReference>